<keyword evidence="1" id="KW-0472">Membrane</keyword>
<comment type="caution">
    <text evidence="2">The sequence shown here is derived from an EMBL/GenBank/DDBJ whole genome shotgun (WGS) entry which is preliminary data.</text>
</comment>
<feature type="transmembrane region" description="Helical" evidence="1">
    <location>
        <begin position="62"/>
        <end position="84"/>
    </location>
</feature>
<keyword evidence="1" id="KW-1133">Transmembrane helix</keyword>
<dbReference type="RefSeq" id="WP_327792515.1">
    <property type="nucleotide sequence ID" value="NZ_JADQAZ010000001.1"/>
</dbReference>
<accession>A0AAP2CMJ0</accession>
<evidence type="ECO:0000313" key="2">
    <source>
        <dbReference type="EMBL" id="MBT0956310.1"/>
    </source>
</evidence>
<proteinExistence type="predicted"/>
<keyword evidence="3" id="KW-1185">Reference proteome</keyword>
<dbReference type="Proteomes" id="UP001315686">
    <property type="component" value="Unassembled WGS sequence"/>
</dbReference>
<reference evidence="2 3" key="1">
    <citation type="journal article" date="2021" name="Arch. Microbiol.">
        <title>Harenicola maris gen. nov., sp. nov. isolated from the Sea of Japan shallow sediments.</title>
        <authorList>
            <person name="Romanenko L.A."/>
            <person name="Kurilenko V.V."/>
            <person name="Chernysheva N.Y."/>
            <person name="Tekutyeva L.A."/>
            <person name="Velansky P.V."/>
            <person name="Svetashev V.I."/>
            <person name="Isaeva M.P."/>
        </authorList>
    </citation>
    <scope>NUCLEOTIDE SEQUENCE [LARGE SCALE GENOMIC DNA]</scope>
    <source>
        <strain evidence="2 3">KMM 3653</strain>
    </source>
</reference>
<organism evidence="2 3">
    <name type="scientific">Harenicola maris</name>
    <dbReference type="NCBI Taxonomy" id="2841044"/>
    <lineage>
        <taxon>Bacteria</taxon>
        <taxon>Pseudomonadati</taxon>
        <taxon>Pseudomonadota</taxon>
        <taxon>Alphaproteobacteria</taxon>
        <taxon>Rhodobacterales</taxon>
        <taxon>Paracoccaceae</taxon>
        <taxon>Harenicola</taxon>
    </lineage>
</organism>
<dbReference type="EMBL" id="JADQAZ010000001">
    <property type="protein sequence ID" value="MBT0956310.1"/>
    <property type="molecule type" value="Genomic_DNA"/>
</dbReference>
<feature type="transmembrane region" description="Helical" evidence="1">
    <location>
        <begin position="29"/>
        <end position="50"/>
    </location>
</feature>
<protein>
    <submittedName>
        <fullName evidence="2">Uncharacterized protein</fullName>
    </submittedName>
</protein>
<sequence length="94" mass="10202">MAYGAVLAFMCLAFAWGLGRISARAGYGWIATLLPLAVFFALIGAFFWLGRVDGEGERARNVGILGIAALIWWGQLMVLALFPWPVTRAKAGQE</sequence>
<gene>
    <name evidence="2" type="ORF">IV417_02830</name>
</gene>
<dbReference type="AlphaFoldDB" id="A0AAP2CMJ0"/>
<evidence type="ECO:0000256" key="1">
    <source>
        <dbReference type="SAM" id="Phobius"/>
    </source>
</evidence>
<keyword evidence="1" id="KW-0812">Transmembrane</keyword>
<evidence type="ECO:0000313" key="3">
    <source>
        <dbReference type="Proteomes" id="UP001315686"/>
    </source>
</evidence>
<name>A0AAP2CMJ0_9RHOB</name>